<dbReference type="Gene3D" id="3.30.450.20">
    <property type="entry name" value="PAS domain"/>
    <property type="match status" value="1"/>
</dbReference>
<dbReference type="PANTHER" id="PTHR32089:SF112">
    <property type="entry name" value="LYSOZYME-LIKE PROTEIN-RELATED"/>
    <property type="match status" value="1"/>
</dbReference>
<gene>
    <name evidence="13" type="ORF">SAMN05216249_11175</name>
</gene>
<dbReference type="SUPFAM" id="SSF58104">
    <property type="entry name" value="Methyl-accepting chemotaxis protein (MCP) signaling domain"/>
    <property type="match status" value="1"/>
</dbReference>
<feature type="transmembrane region" description="Helical" evidence="10">
    <location>
        <begin position="215"/>
        <end position="237"/>
    </location>
</feature>
<dbReference type="InterPro" id="IPR004010">
    <property type="entry name" value="Double_Cache_2"/>
</dbReference>
<feature type="coiled-coil region" evidence="9">
    <location>
        <begin position="577"/>
        <end position="604"/>
    </location>
</feature>
<evidence type="ECO:0000256" key="5">
    <source>
        <dbReference type="ARBA" id="ARBA00023136"/>
    </source>
</evidence>
<evidence type="ECO:0000256" key="3">
    <source>
        <dbReference type="ARBA" id="ARBA00022692"/>
    </source>
</evidence>
<dbReference type="RefSeq" id="WP_092872733.1">
    <property type="nucleotide sequence ID" value="NZ_FOJY01000011.1"/>
</dbReference>
<feature type="domain" description="Methyl-accepting transducer" evidence="11">
    <location>
        <begin position="317"/>
        <end position="553"/>
    </location>
</feature>
<accession>A0A1I0YX98</accession>
<proteinExistence type="inferred from homology"/>
<dbReference type="PROSITE" id="PS50111">
    <property type="entry name" value="CHEMOTAXIS_TRANSDUC_2"/>
    <property type="match status" value="1"/>
</dbReference>
<evidence type="ECO:0000256" key="6">
    <source>
        <dbReference type="ARBA" id="ARBA00023224"/>
    </source>
</evidence>
<dbReference type="GO" id="GO:0005886">
    <property type="term" value="C:plasma membrane"/>
    <property type="evidence" value="ECO:0007669"/>
    <property type="project" value="UniProtKB-SubCell"/>
</dbReference>
<comment type="similarity">
    <text evidence="7">Belongs to the methyl-accepting chemotaxis (MCP) protein family.</text>
</comment>
<evidence type="ECO:0000259" key="11">
    <source>
        <dbReference type="PROSITE" id="PS50111"/>
    </source>
</evidence>
<evidence type="ECO:0000313" key="14">
    <source>
        <dbReference type="Proteomes" id="UP000198838"/>
    </source>
</evidence>
<evidence type="ECO:0000256" key="1">
    <source>
        <dbReference type="ARBA" id="ARBA00004651"/>
    </source>
</evidence>
<dbReference type="PANTHER" id="PTHR32089">
    <property type="entry name" value="METHYL-ACCEPTING CHEMOTAXIS PROTEIN MCPB"/>
    <property type="match status" value="1"/>
</dbReference>
<dbReference type="Pfam" id="PF08269">
    <property type="entry name" value="dCache_2"/>
    <property type="match status" value="1"/>
</dbReference>
<keyword evidence="9" id="KW-0175">Coiled coil</keyword>
<keyword evidence="6 8" id="KW-0807">Transducer</keyword>
<evidence type="ECO:0000313" key="13">
    <source>
        <dbReference type="EMBL" id="SFB17010.1"/>
    </source>
</evidence>
<keyword evidence="4 10" id="KW-1133">Transmembrane helix</keyword>
<dbReference type="Gene3D" id="1.10.287.950">
    <property type="entry name" value="Methyl-accepting chemotaxis protein"/>
    <property type="match status" value="1"/>
</dbReference>
<keyword evidence="14" id="KW-1185">Reference proteome</keyword>
<feature type="domain" description="HAMP" evidence="12">
    <location>
        <begin position="238"/>
        <end position="298"/>
    </location>
</feature>
<evidence type="ECO:0000256" key="10">
    <source>
        <dbReference type="SAM" id="Phobius"/>
    </source>
</evidence>
<keyword evidence="5 10" id="KW-0472">Membrane</keyword>
<keyword evidence="3 10" id="KW-0812">Transmembrane</keyword>
<dbReference type="SMART" id="SM00283">
    <property type="entry name" value="MA"/>
    <property type="match status" value="1"/>
</dbReference>
<evidence type="ECO:0000256" key="8">
    <source>
        <dbReference type="PROSITE-ProRule" id="PRU00284"/>
    </source>
</evidence>
<evidence type="ECO:0000256" key="7">
    <source>
        <dbReference type="ARBA" id="ARBA00029447"/>
    </source>
</evidence>
<dbReference type="InterPro" id="IPR004089">
    <property type="entry name" value="MCPsignal_dom"/>
</dbReference>
<evidence type="ECO:0000256" key="9">
    <source>
        <dbReference type="SAM" id="Coils"/>
    </source>
</evidence>
<dbReference type="EMBL" id="FOJY01000011">
    <property type="protein sequence ID" value="SFB17010.1"/>
    <property type="molecule type" value="Genomic_DNA"/>
</dbReference>
<protein>
    <submittedName>
        <fullName evidence="13">Methyl-accepting chemotaxis sensory transducer with Cache sensor</fullName>
    </submittedName>
</protein>
<comment type="subcellular location">
    <subcellularLocation>
        <location evidence="1">Cell membrane</location>
        <topology evidence="1">Multi-pass membrane protein</topology>
    </subcellularLocation>
</comment>
<sequence length="604" mass="65536">MQKKRKGFKSIGTLLSLIGLLASLIAGLGVGIFSIVSNINNTEQAAATYRSSLEEDVMNELKNETQVAVSIIDQYYQKQQAGEMTEKQAKKAAADMVRELRYNDGNGYFWIDTVEGVNVVLLGRDTEGQSRWDATDKEGNKYIQMMIENGKQDGGGYTHLNFAKPNETEELPKINYTVLYEPYQWVLGTGVWVDQLDLAESNYRKASIGDMLRGINAQIICLLAILAVVFVLTGIIVKKTIAPIVNITNKLGDLSKGNLKEFEDQSYFENKLLVRRDEIGSISRALVRLRESLSELMKKIIESAKFIADESANLSENASQSAQASDLVANSITSVAQSCAEQNDVVGLAGDTTREFIVQMDNFSGAMKESIEQINSTNEAAVAGKVNSDDAIKQMMIIEESVSKSAEVVGGLGDKMQEIGSIVDVISNIASQTNLLSLNASIEAARAGEAGKGFAVVATEIQNLASQSDSSANEISKLIKDIQIQSEQAVSAMNAGMDNVENGTAAVESSGKAFEQIADMIRAMSDSSKEMESVLEKLGDDTQNVDGAFKQIKDQSGAISDETQTVSAVSEEQTASMQEIATASERLKKLAKELEEETSKFEID</sequence>
<dbReference type="SMART" id="SM01049">
    <property type="entry name" value="Cache_2"/>
    <property type="match status" value="1"/>
</dbReference>
<keyword evidence="2" id="KW-1003">Cell membrane</keyword>
<dbReference type="InterPro" id="IPR003660">
    <property type="entry name" value="HAMP_dom"/>
</dbReference>
<dbReference type="CDD" id="cd11386">
    <property type="entry name" value="MCP_signal"/>
    <property type="match status" value="1"/>
</dbReference>
<organism evidence="13 14">
    <name type="scientific">Acetitomaculum ruminis DSM 5522</name>
    <dbReference type="NCBI Taxonomy" id="1120918"/>
    <lineage>
        <taxon>Bacteria</taxon>
        <taxon>Bacillati</taxon>
        <taxon>Bacillota</taxon>
        <taxon>Clostridia</taxon>
        <taxon>Lachnospirales</taxon>
        <taxon>Lachnospiraceae</taxon>
        <taxon>Acetitomaculum</taxon>
    </lineage>
</organism>
<dbReference type="GO" id="GO:0007165">
    <property type="term" value="P:signal transduction"/>
    <property type="evidence" value="ECO:0007669"/>
    <property type="project" value="UniProtKB-KW"/>
</dbReference>
<reference evidence="13 14" key="1">
    <citation type="submission" date="2016-10" db="EMBL/GenBank/DDBJ databases">
        <authorList>
            <person name="de Groot N.N."/>
        </authorList>
    </citation>
    <scope>NUCLEOTIDE SEQUENCE [LARGE SCALE GENOMIC DNA]</scope>
    <source>
        <strain evidence="13 14">DSM 5522</strain>
    </source>
</reference>
<dbReference type="AlphaFoldDB" id="A0A1I0YX98"/>
<dbReference type="PROSITE" id="PS50885">
    <property type="entry name" value="HAMP"/>
    <property type="match status" value="1"/>
</dbReference>
<name>A0A1I0YX98_9FIRM</name>
<evidence type="ECO:0000256" key="2">
    <source>
        <dbReference type="ARBA" id="ARBA00022475"/>
    </source>
</evidence>
<dbReference type="InterPro" id="IPR033480">
    <property type="entry name" value="sCache_2"/>
</dbReference>
<evidence type="ECO:0000256" key="4">
    <source>
        <dbReference type="ARBA" id="ARBA00022989"/>
    </source>
</evidence>
<dbReference type="OrthoDB" id="9810264at2"/>
<dbReference type="Proteomes" id="UP000198838">
    <property type="component" value="Unassembled WGS sequence"/>
</dbReference>
<dbReference type="STRING" id="1120918.SAMN05216249_11175"/>
<evidence type="ECO:0000259" key="12">
    <source>
        <dbReference type="PROSITE" id="PS50885"/>
    </source>
</evidence>
<dbReference type="Pfam" id="PF00015">
    <property type="entry name" value="MCPsignal"/>
    <property type="match status" value="1"/>
</dbReference>